<evidence type="ECO:0000313" key="2">
    <source>
        <dbReference type="Proteomes" id="UP000271889"/>
    </source>
</evidence>
<dbReference type="Gene3D" id="2.40.70.10">
    <property type="entry name" value="Acid Proteases"/>
    <property type="match status" value="1"/>
</dbReference>
<dbReference type="AlphaFoldDB" id="A0A3P7N4A8"/>
<dbReference type="InterPro" id="IPR021109">
    <property type="entry name" value="Peptidase_aspartic_dom_sf"/>
</dbReference>
<dbReference type="EMBL" id="UYRV01110264">
    <property type="protein sequence ID" value="VDN25881.1"/>
    <property type="molecule type" value="Genomic_DNA"/>
</dbReference>
<gene>
    <name evidence="1" type="ORF">CGOC_LOCUS10230</name>
</gene>
<dbReference type="SUPFAM" id="SSF50630">
    <property type="entry name" value="Acid proteases"/>
    <property type="match status" value="1"/>
</dbReference>
<keyword evidence="2" id="KW-1185">Reference proteome</keyword>
<name>A0A3P7N4A8_CYLGO</name>
<sequence>MGNFRPAQHFKIVPELTPYIIGLPAVIEEFVSIAGAKYIGGSYVVDCNAVIPDLRMKVVDEKGVITISADNLVIKKENECVLAFASQPSFGFGPDMYFGAPLFKQYCIGIDFPLSIVVIRPLSSPTTTTTVNPR</sequence>
<accession>A0A3P7N4A8</accession>
<organism evidence="1 2">
    <name type="scientific">Cylicostephanus goldi</name>
    <name type="common">Nematode worm</name>
    <dbReference type="NCBI Taxonomy" id="71465"/>
    <lineage>
        <taxon>Eukaryota</taxon>
        <taxon>Metazoa</taxon>
        <taxon>Ecdysozoa</taxon>
        <taxon>Nematoda</taxon>
        <taxon>Chromadorea</taxon>
        <taxon>Rhabditida</taxon>
        <taxon>Rhabditina</taxon>
        <taxon>Rhabditomorpha</taxon>
        <taxon>Strongyloidea</taxon>
        <taxon>Strongylidae</taxon>
        <taxon>Cylicostephanus</taxon>
    </lineage>
</organism>
<evidence type="ECO:0008006" key="3">
    <source>
        <dbReference type="Google" id="ProtNLM"/>
    </source>
</evidence>
<dbReference type="Proteomes" id="UP000271889">
    <property type="component" value="Unassembled WGS sequence"/>
</dbReference>
<reference evidence="1 2" key="1">
    <citation type="submission" date="2018-11" db="EMBL/GenBank/DDBJ databases">
        <authorList>
            <consortium name="Pathogen Informatics"/>
        </authorList>
    </citation>
    <scope>NUCLEOTIDE SEQUENCE [LARGE SCALE GENOMIC DNA]</scope>
</reference>
<proteinExistence type="predicted"/>
<protein>
    <recommendedName>
        <fullName evidence="3">Peptidase A1 domain-containing protein</fullName>
    </recommendedName>
</protein>
<dbReference type="OrthoDB" id="5850982at2759"/>
<evidence type="ECO:0000313" key="1">
    <source>
        <dbReference type="EMBL" id="VDN25881.1"/>
    </source>
</evidence>